<reference evidence="2" key="1">
    <citation type="submission" date="2016-11" db="UniProtKB">
        <authorList>
            <consortium name="WormBaseParasite"/>
        </authorList>
    </citation>
    <scope>IDENTIFICATION</scope>
</reference>
<dbReference type="AlphaFoldDB" id="A0A1I8BI75"/>
<name>A0A1I8BI75_MELHA</name>
<evidence type="ECO:0000313" key="2">
    <source>
        <dbReference type="WBParaSite" id="MhA1_Contig2540.frz3.gene4"/>
    </source>
</evidence>
<organism evidence="1 2">
    <name type="scientific">Meloidogyne hapla</name>
    <name type="common">Root-knot nematode worm</name>
    <dbReference type="NCBI Taxonomy" id="6305"/>
    <lineage>
        <taxon>Eukaryota</taxon>
        <taxon>Metazoa</taxon>
        <taxon>Ecdysozoa</taxon>
        <taxon>Nematoda</taxon>
        <taxon>Chromadorea</taxon>
        <taxon>Rhabditida</taxon>
        <taxon>Tylenchina</taxon>
        <taxon>Tylenchomorpha</taxon>
        <taxon>Tylenchoidea</taxon>
        <taxon>Meloidogynidae</taxon>
        <taxon>Meloidogyninae</taxon>
        <taxon>Meloidogyne</taxon>
    </lineage>
</organism>
<proteinExistence type="predicted"/>
<dbReference type="Proteomes" id="UP000095281">
    <property type="component" value="Unplaced"/>
</dbReference>
<protein>
    <submittedName>
        <fullName evidence="2">Nucleoporin_C domain-containing protein</fullName>
    </submittedName>
</protein>
<dbReference type="WBParaSite" id="MhA1_Contig2540.frz3.gene4">
    <property type="protein sequence ID" value="MhA1_Contig2540.frz3.gene4"/>
    <property type="gene ID" value="MhA1_Contig2540.frz3.gene4"/>
</dbReference>
<evidence type="ECO:0000313" key="1">
    <source>
        <dbReference type="Proteomes" id="UP000095281"/>
    </source>
</evidence>
<keyword evidence="1" id="KW-1185">Reference proteome</keyword>
<sequence length="408" mass="46879">MALAELDSLTSFFADSIRALAQKNDSALNSINWLKQLRPLPLDKCCILLNQQLYASSFGDDWQLVRVHAHLLAHQIMLSASLLNYRLNLANTPSTQHSQEHHLPQTTNQVLAVKALSEVQSSSNTITTDSSALVSSPSLQSLSQHSSIIEGSTTTFSQLNTLQLRHDCITTVLNYVRETLQRLEEDLHILSANFNSAHLNFLFIFWQEEIVKFVEHLLFSVDYELENKTSVYDELVMMESTAASHAAFLLHKKSEALFNLYLLLTNTKKSQEVTLARRWLQQTSLPSSTEDDNIFIPESFRILNDFFCNSTDLEKFGIYVKDELNEALNIFRKHNWMGHVLYLEYCISTLSHNSNEDSYNREKEHVKRLLSGDSLFQVQDINGYLKKFLNNYNDHFEQLDSELYKLNS</sequence>
<accession>A0A1I8BI75</accession>